<dbReference type="Proteomes" id="UP001620626">
    <property type="component" value="Unassembled WGS sequence"/>
</dbReference>
<keyword evidence="2" id="KW-1185">Reference proteome</keyword>
<reference evidence="1 2" key="1">
    <citation type="submission" date="2024-10" db="EMBL/GenBank/DDBJ databases">
        <authorList>
            <person name="Kim D."/>
        </authorList>
    </citation>
    <scope>NUCLEOTIDE SEQUENCE [LARGE SCALE GENOMIC DNA]</scope>
    <source>
        <strain evidence="1">BH-2024</strain>
    </source>
</reference>
<dbReference type="AlphaFoldDB" id="A0ABD2L3Q0"/>
<organism evidence="1 2">
    <name type="scientific">Heterodera trifolii</name>
    <dbReference type="NCBI Taxonomy" id="157864"/>
    <lineage>
        <taxon>Eukaryota</taxon>
        <taxon>Metazoa</taxon>
        <taxon>Ecdysozoa</taxon>
        <taxon>Nematoda</taxon>
        <taxon>Chromadorea</taxon>
        <taxon>Rhabditida</taxon>
        <taxon>Tylenchina</taxon>
        <taxon>Tylenchomorpha</taxon>
        <taxon>Tylenchoidea</taxon>
        <taxon>Heteroderidae</taxon>
        <taxon>Heteroderinae</taxon>
        <taxon>Heterodera</taxon>
    </lineage>
</organism>
<accession>A0ABD2L3Q0</accession>
<proteinExistence type="predicted"/>
<protein>
    <submittedName>
        <fullName evidence="1">Uncharacterized protein</fullName>
    </submittedName>
</protein>
<name>A0ABD2L3Q0_9BILA</name>
<comment type="caution">
    <text evidence="1">The sequence shown here is derived from an EMBL/GenBank/DDBJ whole genome shotgun (WGS) entry which is preliminary data.</text>
</comment>
<dbReference type="EMBL" id="JBICBT010000555">
    <property type="protein sequence ID" value="KAL3109850.1"/>
    <property type="molecule type" value="Genomic_DNA"/>
</dbReference>
<sequence>MDTVNWLSECQGDEHSNCCRITLGKIFTELPNNDPLRRLPISKLSELICLHFASDVLHGQLREWAAKRDRDPMALIKFVADPKNKVGGIEGTLEKWLNNCNRAFPELKNSKFKPIIFEIPPGPLEKFGPEIARAFENIRSIKIHGLHRIIRSPFVLAGDKLAEELGKRCDAELIQADNCMGLSDVLAKVAFGEEVNELIICVGTADLDMETPMEWCKEAI</sequence>
<evidence type="ECO:0000313" key="2">
    <source>
        <dbReference type="Proteomes" id="UP001620626"/>
    </source>
</evidence>
<gene>
    <name evidence="1" type="ORF">niasHT_011153</name>
</gene>
<evidence type="ECO:0000313" key="1">
    <source>
        <dbReference type="EMBL" id="KAL3109850.1"/>
    </source>
</evidence>